<dbReference type="Pfam" id="PF11700">
    <property type="entry name" value="ATG22"/>
    <property type="match status" value="1"/>
</dbReference>
<reference evidence="7 8" key="1">
    <citation type="submission" date="2017-01" db="EMBL/GenBank/DDBJ databases">
        <authorList>
            <person name="Mah S.A."/>
            <person name="Swanson W.J."/>
            <person name="Moy G.W."/>
            <person name="Vacquier V.D."/>
        </authorList>
    </citation>
    <scope>NUCLEOTIDE SEQUENCE [LARGE SCALE GENOMIC DNA]</scope>
    <source>
        <strain evidence="7 8">DSM 11589</strain>
    </source>
</reference>
<comment type="subcellular location">
    <subcellularLocation>
        <location evidence="1">Endomembrane system</location>
        <topology evidence="1">Multi-pass membrane protein</topology>
    </subcellularLocation>
</comment>
<dbReference type="PANTHER" id="PTHR23519">
    <property type="entry name" value="AUTOPHAGY-RELATED PROTEIN 22"/>
    <property type="match status" value="1"/>
</dbReference>
<evidence type="ECO:0000256" key="3">
    <source>
        <dbReference type="ARBA" id="ARBA00022692"/>
    </source>
</evidence>
<dbReference type="STRING" id="80876.SAMN05421779_10249"/>
<dbReference type="SUPFAM" id="SSF103473">
    <property type="entry name" value="MFS general substrate transporter"/>
    <property type="match status" value="1"/>
</dbReference>
<gene>
    <name evidence="7" type="ORF">SAMN05421779_10249</name>
</gene>
<evidence type="ECO:0000256" key="1">
    <source>
        <dbReference type="ARBA" id="ARBA00004127"/>
    </source>
</evidence>
<name>A0A1N7JB49_9PROT</name>
<dbReference type="Proteomes" id="UP000185678">
    <property type="component" value="Unassembled WGS sequence"/>
</dbReference>
<accession>A0A1N7JB49</accession>
<protein>
    <submittedName>
        <fullName evidence="7">MFS transporter, UMF1 family</fullName>
    </submittedName>
</protein>
<feature type="transmembrane region" description="Helical" evidence="6">
    <location>
        <begin position="43"/>
        <end position="66"/>
    </location>
</feature>
<evidence type="ECO:0000313" key="8">
    <source>
        <dbReference type="Proteomes" id="UP000185678"/>
    </source>
</evidence>
<evidence type="ECO:0000256" key="5">
    <source>
        <dbReference type="ARBA" id="ARBA00023136"/>
    </source>
</evidence>
<evidence type="ECO:0000256" key="4">
    <source>
        <dbReference type="ARBA" id="ARBA00022989"/>
    </source>
</evidence>
<keyword evidence="5 6" id="KW-0472">Membrane</keyword>
<keyword evidence="2" id="KW-0813">Transport</keyword>
<dbReference type="EMBL" id="FTOA01000002">
    <property type="protein sequence ID" value="SIS46510.1"/>
    <property type="molecule type" value="Genomic_DNA"/>
</dbReference>
<evidence type="ECO:0000256" key="6">
    <source>
        <dbReference type="SAM" id="Phobius"/>
    </source>
</evidence>
<keyword evidence="3 6" id="KW-0812">Transmembrane</keyword>
<dbReference type="GO" id="GO:0012505">
    <property type="term" value="C:endomembrane system"/>
    <property type="evidence" value="ECO:0007669"/>
    <property type="project" value="UniProtKB-SubCell"/>
</dbReference>
<sequence>MITSQAMFWGVAVLLGVFFGPAQSASRSLMARLAPAEARNEMFGLFALSGKVTAFAGPMVLAWATAATGSQRVGMASILFFLLTGLFLLRRVPVR</sequence>
<organism evidence="7 8">
    <name type="scientific">Insolitispirillum peregrinum</name>
    <dbReference type="NCBI Taxonomy" id="80876"/>
    <lineage>
        <taxon>Bacteria</taxon>
        <taxon>Pseudomonadati</taxon>
        <taxon>Pseudomonadota</taxon>
        <taxon>Alphaproteobacteria</taxon>
        <taxon>Rhodospirillales</taxon>
        <taxon>Novispirillaceae</taxon>
        <taxon>Insolitispirillum</taxon>
    </lineage>
</organism>
<feature type="transmembrane region" description="Helical" evidence="6">
    <location>
        <begin position="73"/>
        <end position="92"/>
    </location>
</feature>
<dbReference type="InterPro" id="IPR050495">
    <property type="entry name" value="ATG22/LtaA_families"/>
</dbReference>
<dbReference type="PANTHER" id="PTHR23519:SF1">
    <property type="entry name" value="AUTOPHAGY-RELATED PROTEIN 22"/>
    <property type="match status" value="1"/>
</dbReference>
<dbReference type="InterPro" id="IPR036259">
    <property type="entry name" value="MFS_trans_sf"/>
</dbReference>
<keyword evidence="4 6" id="KW-1133">Transmembrane helix</keyword>
<dbReference type="InterPro" id="IPR024671">
    <property type="entry name" value="Atg22-like"/>
</dbReference>
<evidence type="ECO:0000313" key="7">
    <source>
        <dbReference type="EMBL" id="SIS46510.1"/>
    </source>
</evidence>
<proteinExistence type="predicted"/>
<keyword evidence="8" id="KW-1185">Reference proteome</keyword>
<dbReference type="Gene3D" id="1.20.1250.20">
    <property type="entry name" value="MFS general substrate transporter like domains"/>
    <property type="match status" value="1"/>
</dbReference>
<evidence type="ECO:0000256" key="2">
    <source>
        <dbReference type="ARBA" id="ARBA00022448"/>
    </source>
</evidence>
<dbReference type="AlphaFoldDB" id="A0A1N7JB49"/>